<name>A0A0L7LS11_OPEBR</name>
<dbReference type="EMBL" id="JTDY01000700">
    <property type="protein sequence ID" value="KOB76170.1"/>
    <property type="molecule type" value="Genomic_DNA"/>
</dbReference>
<dbReference type="Pfam" id="PF25298">
    <property type="entry name" value="Baculo_FP_2nd"/>
    <property type="match status" value="1"/>
</dbReference>
<protein>
    <submittedName>
        <fullName evidence="5">Zinc finger DNA binding protein</fullName>
    </submittedName>
</protein>
<feature type="coiled-coil region" evidence="1">
    <location>
        <begin position="93"/>
        <end position="134"/>
    </location>
</feature>
<evidence type="ECO:0000256" key="2">
    <source>
        <dbReference type="SAM" id="MobiDB-lite"/>
    </source>
</evidence>
<evidence type="ECO:0000313" key="6">
    <source>
        <dbReference type="Proteomes" id="UP000037510"/>
    </source>
</evidence>
<dbReference type="EMBL" id="JTDY01000218">
    <property type="protein sequence ID" value="KOB78232.1"/>
    <property type="molecule type" value="Genomic_DNA"/>
</dbReference>
<comment type="caution">
    <text evidence="5">The sequence shown here is derived from an EMBL/GenBank/DDBJ whole genome shotgun (WGS) entry which is preliminary data.</text>
</comment>
<evidence type="ECO:0000313" key="5">
    <source>
        <dbReference type="EMBL" id="KOB78232.1"/>
    </source>
</evidence>
<keyword evidence="1" id="KW-0175">Coiled coil</keyword>
<keyword evidence="6" id="KW-1185">Reference proteome</keyword>
<dbReference type="STRING" id="104452.A0A0L7LS11"/>
<reference evidence="5 6" key="1">
    <citation type="journal article" date="2015" name="Genome Biol. Evol.">
        <title>The genome of winter moth (Operophtera brumata) provides a genomic perspective on sexual dimorphism and phenology.</title>
        <authorList>
            <person name="Derks M.F."/>
            <person name="Smit S."/>
            <person name="Salis L."/>
            <person name="Schijlen E."/>
            <person name="Bossers A."/>
            <person name="Mateman C."/>
            <person name="Pijl A.S."/>
            <person name="de Ridder D."/>
            <person name="Groenen M.A."/>
            <person name="Visser M.E."/>
            <person name="Megens H.J."/>
        </authorList>
    </citation>
    <scope>NUCLEOTIDE SEQUENCE [LARGE SCALE GENOMIC DNA]</scope>
    <source>
        <strain evidence="5">WM2013NL</strain>
        <tissue evidence="5">Head and thorax</tissue>
    </source>
</reference>
<accession>A0A0L7LS11</accession>
<dbReference type="Proteomes" id="UP000037510">
    <property type="component" value="Unassembled WGS sequence"/>
</dbReference>
<evidence type="ECO:0000256" key="1">
    <source>
        <dbReference type="SAM" id="Coils"/>
    </source>
</evidence>
<feature type="domain" description="FP protein C-terminal" evidence="3">
    <location>
        <begin position="241"/>
        <end position="293"/>
    </location>
</feature>
<evidence type="ECO:0000259" key="3">
    <source>
        <dbReference type="Pfam" id="PF25298"/>
    </source>
</evidence>
<organism evidence="5 6">
    <name type="scientific">Operophtera brumata</name>
    <name type="common">Winter moth</name>
    <name type="synonym">Phalaena brumata</name>
    <dbReference type="NCBI Taxonomy" id="104452"/>
    <lineage>
        <taxon>Eukaryota</taxon>
        <taxon>Metazoa</taxon>
        <taxon>Ecdysozoa</taxon>
        <taxon>Arthropoda</taxon>
        <taxon>Hexapoda</taxon>
        <taxon>Insecta</taxon>
        <taxon>Pterygota</taxon>
        <taxon>Neoptera</taxon>
        <taxon>Endopterygota</taxon>
        <taxon>Lepidoptera</taxon>
        <taxon>Glossata</taxon>
        <taxon>Ditrysia</taxon>
        <taxon>Geometroidea</taxon>
        <taxon>Geometridae</taxon>
        <taxon>Larentiinae</taxon>
        <taxon>Operophtera</taxon>
    </lineage>
</organism>
<gene>
    <name evidence="5" type="ORF">OBRU01_02977</name>
    <name evidence="4" type="ORF">OBRU01_03683</name>
</gene>
<proteinExistence type="predicted"/>
<sequence length="298" mass="34110">MPLHRTPPKTDSPATGVSKSPLQHSFSDPNIVESINAASSLISVANRCIKRKRDDTDDISKSEILDLFSKLRDDQDAKFSAILNSINDVKLSMNTMSQKYEEVLQRLDHLEEEKKGYDSKIQFLEDKVETLERHTRGTSIEIRNIPQDPKERKEDLKSILSKTADVLNVTLDSAEIKDIYRIGAKSSVKPIIADFTTVLKRDEFIRSFKKLNKQPSTVKLCTESLSITGTSKLIYISENLTQRDRRLYFIAREFTKACDYAFCWISFGRIFIRKSEGSPHIRISCEGDLEKLKTKRID</sequence>
<feature type="region of interest" description="Disordered" evidence="2">
    <location>
        <begin position="1"/>
        <end position="25"/>
    </location>
</feature>
<feature type="compositionally biased region" description="Polar residues" evidence="2">
    <location>
        <begin position="12"/>
        <end position="25"/>
    </location>
</feature>
<dbReference type="InterPro" id="IPR057251">
    <property type="entry name" value="FP_C"/>
</dbReference>
<evidence type="ECO:0000313" key="4">
    <source>
        <dbReference type="EMBL" id="KOB76170.1"/>
    </source>
</evidence>
<dbReference type="AlphaFoldDB" id="A0A0L7LS11"/>